<sequence length="51" mass="6075">MKNAISKIQEEMEKLQKLIKIKFVQVAMEAKIVSSLQYLHPFGLCHQYYYL</sequence>
<gene>
    <name evidence="1" type="ORF">PSON_ATCC_30995.1.T0370015</name>
</gene>
<protein>
    <submittedName>
        <fullName evidence="1">Uncharacterized protein</fullName>
    </submittedName>
</protein>
<evidence type="ECO:0000313" key="1">
    <source>
        <dbReference type="EMBL" id="CAD8077906.1"/>
    </source>
</evidence>
<dbReference type="EMBL" id="CAJJDN010000037">
    <property type="protein sequence ID" value="CAD8077906.1"/>
    <property type="molecule type" value="Genomic_DNA"/>
</dbReference>
<proteinExistence type="predicted"/>
<comment type="caution">
    <text evidence="1">The sequence shown here is derived from an EMBL/GenBank/DDBJ whole genome shotgun (WGS) entry which is preliminary data.</text>
</comment>
<organism evidence="1 2">
    <name type="scientific">Paramecium sonneborni</name>
    <dbReference type="NCBI Taxonomy" id="65129"/>
    <lineage>
        <taxon>Eukaryota</taxon>
        <taxon>Sar</taxon>
        <taxon>Alveolata</taxon>
        <taxon>Ciliophora</taxon>
        <taxon>Intramacronucleata</taxon>
        <taxon>Oligohymenophorea</taxon>
        <taxon>Peniculida</taxon>
        <taxon>Parameciidae</taxon>
        <taxon>Paramecium</taxon>
    </lineage>
</organism>
<keyword evidence="2" id="KW-1185">Reference proteome</keyword>
<dbReference type="AlphaFoldDB" id="A0A8S1MM07"/>
<evidence type="ECO:0000313" key="2">
    <source>
        <dbReference type="Proteomes" id="UP000692954"/>
    </source>
</evidence>
<name>A0A8S1MM07_9CILI</name>
<reference evidence="1" key="1">
    <citation type="submission" date="2021-01" db="EMBL/GenBank/DDBJ databases">
        <authorList>
            <consortium name="Genoscope - CEA"/>
            <person name="William W."/>
        </authorList>
    </citation>
    <scope>NUCLEOTIDE SEQUENCE</scope>
</reference>
<accession>A0A8S1MM07</accession>
<dbReference type="Proteomes" id="UP000692954">
    <property type="component" value="Unassembled WGS sequence"/>
</dbReference>